<evidence type="ECO:0000313" key="2">
    <source>
        <dbReference type="Proteomes" id="UP001157502"/>
    </source>
</evidence>
<evidence type="ECO:0000313" key="1">
    <source>
        <dbReference type="EMBL" id="KAJ8014489.1"/>
    </source>
</evidence>
<accession>A0ACC2HEQ1</accession>
<keyword evidence="2" id="KW-1185">Reference proteome</keyword>
<organism evidence="1 2">
    <name type="scientific">Dallia pectoralis</name>
    <name type="common">Alaska blackfish</name>
    <dbReference type="NCBI Taxonomy" id="75939"/>
    <lineage>
        <taxon>Eukaryota</taxon>
        <taxon>Metazoa</taxon>
        <taxon>Chordata</taxon>
        <taxon>Craniata</taxon>
        <taxon>Vertebrata</taxon>
        <taxon>Euteleostomi</taxon>
        <taxon>Actinopterygii</taxon>
        <taxon>Neopterygii</taxon>
        <taxon>Teleostei</taxon>
        <taxon>Protacanthopterygii</taxon>
        <taxon>Esociformes</taxon>
        <taxon>Umbridae</taxon>
        <taxon>Dallia</taxon>
    </lineage>
</organism>
<reference evidence="1" key="1">
    <citation type="submission" date="2021-05" db="EMBL/GenBank/DDBJ databases">
        <authorList>
            <person name="Pan Q."/>
            <person name="Jouanno E."/>
            <person name="Zahm M."/>
            <person name="Klopp C."/>
            <person name="Cabau C."/>
            <person name="Louis A."/>
            <person name="Berthelot C."/>
            <person name="Parey E."/>
            <person name="Roest Crollius H."/>
            <person name="Montfort J."/>
            <person name="Robinson-Rechavi M."/>
            <person name="Bouchez O."/>
            <person name="Lampietro C."/>
            <person name="Lopez Roques C."/>
            <person name="Donnadieu C."/>
            <person name="Postlethwait J."/>
            <person name="Bobe J."/>
            <person name="Dillon D."/>
            <person name="Chandos A."/>
            <person name="von Hippel F."/>
            <person name="Guiguen Y."/>
        </authorList>
    </citation>
    <scope>NUCLEOTIDE SEQUENCE</scope>
    <source>
        <strain evidence="1">YG-Jan2019</strain>
    </source>
</reference>
<dbReference type="EMBL" id="CM055730">
    <property type="protein sequence ID" value="KAJ8014489.1"/>
    <property type="molecule type" value="Genomic_DNA"/>
</dbReference>
<proteinExistence type="predicted"/>
<sequence length="154" mass="17450">MPSPSYRLLVYGPSHARSHPSLATKGLMKKTPPESARVGEDDDSLTDYMVIDPGTKQTTRMMIIKTPEMTTHTPTPGIKLQSCRCGWTKETSYAGLRRHQGLKKCLLSENQGTSIDRYFLRSRSNKSREVQQLDQNQSLQNINPLVERKMRSQA</sequence>
<dbReference type="Proteomes" id="UP001157502">
    <property type="component" value="Chromosome 3"/>
</dbReference>
<gene>
    <name evidence="1" type="ORF">DPEC_G00040760</name>
</gene>
<name>A0ACC2HEQ1_DALPE</name>
<comment type="caution">
    <text evidence="1">The sequence shown here is derived from an EMBL/GenBank/DDBJ whole genome shotgun (WGS) entry which is preliminary data.</text>
</comment>
<protein>
    <submittedName>
        <fullName evidence="1">Uncharacterized protein</fullName>
    </submittedName>
</protein>